<accession>W3XCN6</accession>
<keyword evidence="3" id="KW-0472">Membrane</keyword>
<dbReference type="Proteomes" id="UP000030651">
    <property type="component" value="Unassembled WGS sequence"/>
</dbReference>
<organism evidence="4 5">
    <name type="scientific">Pestalotiopsis fici (strain W106-1 / CGMCC3.15140)</name>
    <dbReference type="NCBI Taxonomy" id="1229662"/>
    <lineage>
        <taxon>Eukaryota</taxon>
        <taxon>Fungi</taxon>
        <taxon>Dikarya</taxon>
        <taxon>Ascomycota</taxon>
        <taxon>Pezizomycotina</taxon>
        <taxon>Sordariomycetes</taxon>
        <taxon>Xylariomycetidae</taxon>
        <taxon>Amphisphaeriales</taxon>
        <taxon>Sporocadaceae</taxon>
        <taxon>Pestalotiopsis</taxon>
    </lineage>
</organism>
<comment type="similarity">
    <text evidence="2">Belongs to the ustYa family.</text>
</comment>
<dbReference type="KEGG" id="pfy:PFICI_05739"/>
<dbReference type="PANTHER" id="PTHR33365">
    <property type="entry name" value="YALI0B05434P"/>
    <property type="match status" value="1"/>
</dbReference>
<dbReference type="InParanoid" id="W3XCN6"/>
<dbReference type="EMBL" id="KI912111">
    <property type="protein sequence ID" value="ETS83863.1"/>
    <property type="molecule type" value="Genomic_DNA"/>
</dbReference>
<evidence type="ECO:0008006" key="6">
    <source>
        <dbReference type="Google" id="ProtNLM"/>
    </source>
</evidence>
<dbReference type="GeneID" id="19270752"/>
<dbReference type="GO" id="GO:0043386">
    <property type="term" value="P:mycotoxin biosynthetic process"/>
    <property type="evidence" value="ECO:0007669"/>
    <property type="project" value="InterPro"/>
</dbReference>
<feature type="transmembrane region" description="Helical" evidence="3">
    <location>
        <begin position="49"/>
        <end position="70"/>
    </location>
</feature>
<gene>
    <name evidence="4" type="ORF">PFICI_05739</name>
</gene>
<evidence type="ECO:0000256" key="2">
    <source>
        <dbReference type="ARBA" id="ARBA00035112"/>
    </source>
</evidence>
<evidence type="ECO:0000256" key="1">
    <source>
        <dbReference type="ARBA" id="ARBA00004685"/>
    </source>
</evidence>
<name>W3XCN6_PESFW</name>
<keyword evidence="3" id="KW-1133">Transmembrane helix</keyword>
<protein>
    <recommendedName>
        <fullName evidence="6">Tat pathway signal sequence</fullName>
    </recommendedName>
</protein>
<evidence type="ECO:0000313" key="5">
    <source>
        <dbReference type="Proteomes" id="UP000030651"/>
    </source>
</evidence>
<keyword evidence="5" id="KW-1185">Reference proteome</keyword>
<dbReference type="InterPro" id="IPR021765">
    <property type="entry name" value="UstYa-like"/>
</dbReference>
<dbReference type="OMA" id="MHRTSAD"/>
<evidence type="ECO:0000313" key="4">
    <source>
        <dbReference type="EMBL" id="ETS83863.1"/>
    </source>
</evidence>
<sequence length="289" mass="32688">MGLLQFLFPASKSGGLLHEDGQEDEKDTFLPSHRPLRPLQSSRGKRLELCLLIVSGTILILGLAIAVLAINRSTGVSMPFESGWVTKIGPPYPVLSIEQVHFDAGLALNEKGDLIRTSNVEGSRQYVGEPSDEIDSNWELLIPSDTNITREEAQQIGGEFYFYPGTDIATIEISSFHLLHCLDMVRQSVQWEHYWPNGVDKRQQVHVDHCIDAIRQYIQCHMDLTPINLVWSKNRGGILPDFKQVHTCRSYREAHEWVLRRNIANYESGIGDKGVADDARQTLQRLGWE</sequence>
<dbReference type="AlphaFoldDB" id="W3XCN6"/>
<dbReference type="RefSeq" id="XP_007832511.1">
    <property type="nucleotide sequence ID" value="XM_007834320.1"/>
</dbReference>
<dbReference type="STRING" id="1229662.W3XCN6"/>
<comment type="pathway">
    <text evidence="1">Mycotoxin biosynthesis.</text>
</comment>
<reference evidence="5" key="1">
    <citation type="journal article" date="2015" name="BMC Genomics">
        <title>Genomic and transcriptomic analysis of the endophytic fungus Pestalotiopsis fici reveals its lifestyle and high potential for synthesis of natural products.</title>
        <authorList>
            <person name="Wang X."/>
            <person name="Zhang X."/>
            <person name="Liu L."/>
            <person name="Xiang M."/>
            <person name="Wang W."/>
            <person name="Sun X."/>
            <person name="Che Y."/>
            <person name="Guo L."/>
            <person name="Liu G."/>
            <person name="Guo L."/>
            <person name="Wang C."/>
            <person name="Yin W.B."/>
            <person name="Stadler M."/>
            <person name="Zhang X."/>
            <person name="Liu X."/>
        </authorList>
    </citation>
    <scope>NUCLEOTIDE SEQUENCE [LARGE SCALE GENOMIC DNA]</scope>
    <source>
        <strain evidence="5">W106-1 / CGMCC3.15140</strain>
    </source>
</reference>
<dbReference type="PANTHER" id="PTHR33365:SF4">
    <property type="entry name" value="CYCLOCHLOROTINE BIOSYNTHESIS PROTEIN O"/>
    <property type="match status" value="1"/>
</dbReference>
<dbReference type="HOGENOM" id="CLU_042941_2_3_1"/>
<proteinExistence type="inferred from homology"/>
<evidence type="ECO:0000256" key="3">
    <source>
        <dbReference type="SAM" id="Phobius"/>
    </source>
</evidence>
<dbReference type="Pfam" id="PF11807">
    <property type="entry name" value="UstYa"/>
    <property type="match status" value="1"/>
</dbReference>
<dbReference type="OrthoDB" id="3687641at2759"/>
<dbReference type="eggNOG" id="ENOG502SR2C">
    <property type="taxonomic scope" value="Eukaryota"/>
</dbReference>
<keyword evidence="3" id="KW-0812">Transmembrane</keyword>